<dbReference type="InterPro" id="IPR006175">
    <property type="entry name" value="YjgF/YER057c/UK114"/>
</dbReference>
<proteinExistence type="predicted"/>
<dbReference type="GO" id="GO:0019239">
    <property type="term" value="F:deaminase activity"/>
    <property type="evidence" value="ECO:0007669"/>
    <property type="project" value="TreeGrafter"/>
</dbReference>
<reference evidence="2" key="1">
    <citation type="submission" date="2022-11" db="EMBL/GenBank/DDBJ databases">
        <title>Marilongibacter aestuarii gen. nov., sp. nov., isolated from tidal flat sediment.</title>
        <authorList>
            <person name="Jiayan W."/>
        </authorList>
    </citation>
    <scope>NUCLEOTIDE SEQUENCE</scope>
    <source>
        <strain evidence="2">Z1-6</strain>
    </source>
</reference>
<gene>
    <name evidence="2" type="ORF">OU798_11325</name>
</gene>
<dbReference type="EMBL" id="JAPOHD010000024">
    <property type="protein sequence ID" value="MCY1720935.1"/>
    <property type="molecule type" value="Genomic_DNA"/>
</dbReference>
<evidence type="ECO:0000313" key="2">
    <source>
        <dbReference type="EMBL" id="MCY1720935.1"/>
    </source>
</evidence>
<name>A0A9X3FDD6_9BACT</name>
<dbReference type="Gene3D" id="3.30.1330.40">
    <property type="entry name" value="RutC-like"/>
    <property type="match status" value="2"/>
</dbReference>
<feature type="domain" description="Chorismatase FkbO/Hyg5-like N-terminal" evidence="1">
    <location>
        <begin position="100"/>
        <end position="219"/>
    </location>
</feature>
<keyword evidence="3" id="KW-1185">Reference proteome</keyword>
<dbReference type="PANTHER" id="PTHR11803:SF59">
    <property type="entry name" value="ENDORIBONUCLEASE"/>
    <property type="match status" value="1"/>
</dbReference>
<dbReference type="GO" id="GO:0005829">
    <property type="term" value="C:cytosol"/>
    <property type="evidence" value="ECO:0007669"/>
    <property type="project" value="TreeGrafter"/>
</dbReference>
<accession>A0A9X3FDD6</accession>
<dbReference type="InterPro" id="IPR049368">
    <property type="entry name" value="FkbO_Hyg5-like_N"/>
</dbReference>
<dbReference type="Pfam" id="PF21168">
    <property type="entry name" value="FkbO_Hyg5-like_N"/>
    <property type="match status" value="1"/>
</dbReference>
<dbReference type="SUPFAM" id="SSF55298">
    <property type="entry name" value="YjgF-like"/>
    <property type="match status" value="1"/>
</dbReference>
<evidence type="ECO:0000313" key="3">
    <source>
        <dbReference type="Proteomes" id="UP001145087"/>
    </source>
</evidence>
<comment type="caution">
    <text evidence="2">The sequence shown here is derived from an EMBL/GenBank/DDBJ whole genome shotgun (WGS) entry which is preliminary data.</text>
</comment>
<dbReference type="PANTHER" id="PTHR11803">
    <property type="entry name" value="2-IMINOBUTANOATE/2-IMINOPROPANOATE DEAMINASE RIDA"/>
    <property type="match status" value="1"/>
</dbReference>
<dbReference type="AlphaFoldDB" id="A0A9X3FDD6"/>
<organism evidence="2 3">
    <name type="scientific">Draconibacterium aestuarii</name>
    <dbReference type="NCBI Taxonomy" id="2998507"/>
    <lineage>
        <taxon>Bacteria</taxon>
        <taxon>Pseudomonadati</taxon>
        <taxon>Bacteroidota</taxon>
        <taxon>Bacteroidia</taxon>
        <taxon>Marinilabiliales</taxon>
        <taxon>Prolixibacteraceae</taxon>
        <taxon>Draconibacterium</taxon>
    </lineage>
</organism>
<sequence length="376" mass="42509">MYFLNGDRLYINPGRRCGNVDEQINSCLSQLGQINSGKKIFKLNFFVDAESDDIYNEMKADIEAKVARQFSSEVIMNLIAQPPLTCKIIVEAFLYDPSEWNTKSIIKGENSAILFQKENTDILIGNVQSDQKSGYRKDAENTFSALSEMLEEVKFPVNSIVRQWNYLEDIIGFDGDKQKYQEFNNVRSEFYNDHFEAKGYPAATGIGTNRGGIIIEFVAVKSSEAITTPVDNPEQIAAHNYSEKVLVGEECVLKTTPKFERARYLELFNKKMIFISGTASITGEKTIGVDDPALQTEITIQNIQRLYSGDVLKSLSDNKLQPKYGHARVYVKNRKDFAAIKSTFKKHFGNLPVVYIIADICRPDLLVEIEGKVILE</sequence>
<dbReference type="RefSeq" id="WP_343333269.1">
    <property type="nucleotide sequence ID" value="NZ_JAPOHD010000024.1"/>
</dbReference>
<protein>
    <recommendedName>
        <fullName evidence="1">Chorismatase FkbO/Hyg5-like N-terminal domain-containing protein</fullName>
    </recommendedName>
</protein>
<dbReference type="InterPro" id="IPR035959">
    <property type="entry name" value="RutC-like_sf"/>
</dbReference>
<evidence type="ECO:0000259" key="1">
    <source>
        <dbReference type="Pfam" id="PF21168"/>
    </source>
</evidence>
<dbReference type="Proteomes" id="UP001145087">
    <property type="component" value="Unassembled WGS sequence"/>
</dbReference>